<reference evidence="1" key="1">
    <citation type="submission" date="2025-08" db="UniProtKB">
        <authorList>
            <consortium name="Ensembl"/>
        </authorList>
    </citation>
    <scope>IDENTIFICATION</scope>
</reference>
<accession>A0A8C6S2K9</accession>
<keyword evidence="2" id="KW-1185">Reference proteome</keyword>
<dbReference type="Proteomes" id="UP000694523">
    <property type="component" value="Unplaced"/>
</dbReference>
<dbReference type="InterPro" id="IPR026136">
    <property type="entry name" value="RIPOR3"/>
</dbReference>
<evidence type="ECO:0000313" key="2">
    <source>
        <dbReference type="Proteomes" id="UP000694523"/>
    </source>
</evidence>
<dbReference type="Ensembl" id="ENSNMLT00000000795.1">
    <property type="protein sequence ID" value="ENSNMLP00000000671.1"/>
    <property type="gene ID" value="ENSNMLG00000000553.1"/>
</dbReference>
<protein>
    <submittedName>
        <fullName evidence="1">Uncharacterized protein</fullName>
    </submittedName>
</protein>
<dbReference type="Gene3D" id="1.25.10.10">
    <property type="entry name" value="Leucine-rich Repeat Variant"/>
    <property type="match status" value="1"/>
</dbReference>
<dbReference type="PANTHER" id="PTHR15829">
    <property type="entry name" value="PROTEIN KINASE PKN/PRK1, EFFECTOR"/>
    <property type="match status" value="1"/>
</dbReference>
<evidence type="ECO:0000313" key="1">
    <source>
        <dbReference type="Ensembl" id="ENSNMLP00000000671.1"/>
    </source>
</evidence>
<organism evidence="1 2">
    <name type="scientific">Neogobius melanostomus</name>
    <name type="common">round goby</name>
    <dbReference type="NCBI Taxonomy" id="47308"/>
    <lineage>
        <taxon>Eukaryota</taxon>
        <taxon>Metazoa</taxon>
        <taxon>Chordata</taxon>
        <taxon>Craniata</taxon>
        <taxon>Vertebrata</taxon>
        <taxon>Euteleostomi</taxon>
        <taxon>Actinopterygii</taxon>
        <taxon>Neopterygii</taxon>
        <taxon>Teleostei</taxon>
        <taxon>Neoteleostei</taxon>
        <taxon>Acanthomorphata</taxon>
        <taxon>Gobiaria</taxon>
        <taxon>Gobiiformes</taxon>
        <taxon>Gobioidei</taxon>
        <taxon>Gobiidae</taxon>
        <taxon>Benthophilinae</taxon>
        <taxon>Neogobiini</taxon>
        <taxon>Neogobius</taxon>
    </lineage>
</organism>
<reference evidence="1" key="2">
    <citation type="submission" date="2025-09" db="UniProtKB">
        <authorList>
            <consortium name="Ensembl"/>
        </authorList>
    </citation>
    <scope>IDENTIFICATION</scope>
</reference>
<dbReference type="PANTHER" id="PTHR15829:SF2">
    <property type="entry name" value="RHO FAMILY-INTERACTING CELL POLARIZATION REGULATOR 2"/>
    <property type="match status" value="1"/>
</dbReference>
<name>A0A8C6S2K9_9GOBI</name>
<proteinExistence type="predicted"/>
<dbReference type="AlphaFoldDB" id="A0A8C6S2K9"/>
<dbReference type="InterPro" id="IPR011989">
    <property type="entry name" value="ARM-like"/>
</dbReference>
<sequence length="121" mass="13409">LQEVPLSTLWPRNQTLRSLAALLTAADPEMNKAAADYLSSAQPSSFFRTRVIETMLQHNVHLIKAVVALCDSADEELRHVAIETLLTFGDEGRLAYEQLDALPGEIFRLGIRRSNAVTTAF</sequence>